<dbReference type="PANTHER" id="PTHR23512:SF12">
    <property type="entry name" value="TRANSPORTER, PUTATIVE (AFU_ORTHOLOGUE AFUA_4G00260)-RELATED"/>
    <property type="match status" value="1"/>
</dbReference>
<keyword evidence="4" id="KW-1185">Reference proteome</keyword>
<protein>
    <recommendedName>
        <fullName evidence="5">Major facilitator superfamily (MFS) profile domain-containing protein</fullName>
    </recommendedName>
</protein>
<evidence type="ECO:0000256" key="1">
    <source>
        <dbReference type="SAM" id="MobiDB-lite"/>
    </source>
</evidence>
<keyword evidence="2" id="KW-1133">Transmembrane helix</keyword>
<proteinExistence type="predicted"/>
<dbReference type="Proteomes" id="UP000245910">
    <property type="component" value="Chromosome II"/>
</dbReference>
<accession>A0A2L2T6N8</accession>
<evidence type="ECO:0000313" key="4">
    <source>
        <dbReference type="Proteomes" id="UP000245910"/>
    </source>
</evidence>
<evidence type="ECO:0008006" key="5">
    <source>
        <dbReference type="Google" id="ProtNLM"/>
    </source>
</evidence>
<organism evidence="3 4">
    <name type="scientific">Fusarium venenatum</name>
    <dbReference type="NCBI Taxonomy" id="56646"/>
    <lineage>
        <taxon>Eukaryota</taxon>
        <taxon>Fungi</taxon>
        <taxon>Dikarya</taxon>
        <taxon>Ascomycota</taxon>
        <taxon>Pezizomycotina</taxon>
        <taxon>Sordariomycetes</taxon>
        <taxon>Hypocreomycetidae</taxon>
        <taxon>Hypocreales</taxon>
        <taxon>Nectriaceae</taxon>
        <taxon>Fusarium</taxon>
    </lineage>
</organism>
<evidence type="ECO:0000313" key="3">
    <source>
        <dbReference type="EMBL" id="CEI63433.1"/>
    </source>
</evidence>
<feature type="region of interest" description="Disordered" evidence="1">
    <location>
        <begin position="16"/>
        <end position="42"/>
    </location>
</feature>
<name>A0A2L2T6N8_9HYPO</name>
<evidence type="ECO:0000256" key="2">
    <source>
        <dbReference type="SAM" id="Phobius"/>
    </source>
</evidence>
<feature type="transmembrane region" description="Helical" evidence="2">
    <location>
        <begin position="400"/>
        <end position="420"/>
    </location>
</feature>
<sequence>MATEIPLAGPAAAGGIVTSALSEPDEKGSAQETQSPAEAAEQPQDFPLTWKIAALICGVALSWGSSFSENTLGTLKSTLKKQLDITNQLRPSGPMACSIAIFIGAVVSAAGSNLDSFTLVVTGRVIMGLGSTVIETCMSKANSLYLSQKLRLFLCEMLLRSGDGPFGFLPSSASQTCVWWARSQPTWTHMPTGQQLMKEARERGDDASMPSSTTRSRFGPRWAILTCVPRFFWLVACTQILQAGVVGDFNGLNADIITETRVSTEQIAGYTMNALGSMVIASVASTMNALPFPASIPLIVPNQIELGLVFGIWKAFNNSGSVIVDMIAGRLQDITPDGIYERVIAFFVAVKGLEFCLGLFYGILDRKYLAGILIMSEKKRMQMEQECKLRKPIGRKPAKLATIIGIALVCAMIVIAWVLFIKYSL</sequence>
<dbReference type="InterPro" id="IPR052187">
    <property type="entry name" value="MFSD1"/>
</dbReference>
<reference evidence="4" key="1">
    <citation type="submission" date="2014-10" db="EMBL/GenBank/DDBJ databases">
        <authorList>
            <person name="King R."/>
        </authorList>
    </citation>
    <scope>NUCLEOTIDE SEQUENCE [LARGE SCALE GENOMIC DNA]</scope>
    <source>
        <strain evidence="4">A3/5</strain>
    </source>
</reference>
<keyword evidence="2" id="KW-0472">Membrane</keyword>
<dbReference type="PANTHER" id="PTHR23512">
    <property type="entry name" value="MAJOR FACILITATOR SUPERFAMILY DOMAIN-CONTAINING PROTEIN 1"/>
    <property type="match status" value="1"/>
</dbReference>
<dbReference type="EMBL" id="LN649230">
    <property type="protein sequence ID" value="CEI63433.1"/>
    <property type="molecule type" value="Genomic_DNA"/>
</dbReference>
<keyword evidence="2" id="KW-0812">Transmembrane</keyword>
<feature type="transmembrane region" description="Helical" evidence="2">
    <location>
        <begin position="343"/>
        <end position="364"/>
    </location>
</feature>
<dbReference type="AlphaFoldDB" id="A0A2L2T6N8"/>